<evidence type="ECO:0000256" key="2">
    <source>
        <dbReference type="ARBA" id="ARBA00004370"/>
    </source>
</evidence>
<feature type="transmembrane region" description="Helical" evidence="14">
    <location>
        <begin position="55"/>
        <end position="80"/>
    </location>
</feature>
<comment type="similarity">
    <text evidence="3 13">Belongs to the cytochrome P450 family.</text>
</comment>
<evidence type="ECO:0000313" key="16">
    <source>
        <dbReference type="Proteomes" id="UP000734854"/>
    </source>
</evidence>
<name>A0A8J5LE31_ZINOF</name>
<evidence type="ECO:0000256" key="11">
    <source>
        <dbReference type="ARBA" id="ARBA00023136"/>
    </source>
</evidence>
<dbReference type="PROSITE" id="PS00086">
    <property type="entry name" value="CYTOCHROME_P450"/>
    <property type="match status" value="1"/>
</dbReference>
<evidence type="ECO:0000256" key="9">
    <source>
        <dbReference type="ARBA" id="ARBA00023004"/>
    </source>
</evidence>
<dbReference type="GO" id="GO:0004497">
    <property type="term" value="F:monooxygenase activity"/>
    <property type="evidence" value="ECO:0007669"/>
    <property type="project" value="UniProtKB-KW"/>
</dbReference>
<dbReference type="AlphaFoldDB" id="A0A8J5LE31"/>
<dbReference type="Proteomes" id="UP000734854">
    <property type="component" value="Unassembled WGS sequence"/>
</dbReference>
<keyword evidence="11 14" id="KW-0472">Membrane</keyword>
<dbReference type="FunFam" id="1.10.630.10:FF:000182">
    <property type="entry name" value="Cytochrome P450 3A4"/>
    <property type="match status" value="1"/>
</dbReference>
<proteinExistence type="inferred from homology"/>
<evidence type="ECO:0000256" key="14">
    <source>
        <dbReference type="SAM" id="Phobius"/>
    </source>
</evidence>
<dbReference type="GO" id="GO:0005506">
    <property type="term" value="F:iron ion binding"/>
    <property type="evidence" value="ECO:0007669"/>
    <property type="project" value="InterPro"/>
</dbReference>
<dbReference type="EMBL" id="JACMSC010000007">
    <property type="protein sequence ID" value="KAG6514876.1"/>
    <property type="molecule type" value="Genomic_DNA"/>
</dbReference>
<keyword evidence="6 12" id="KW-0479">Metal-binding</keyword>
<feature type="binding site" description="axial binding residue" evidence="12">
    <location>
        <position position="525"/>
    </location>
    <ligand>
        <name>heme</name>
        <dbReference type="ChEBI" id="CHEBI:30413"/>
    </ligand>
    <ligandPart>
        <name>Fe</name>
        <dbReference type="ChEBI" id="CHEBI:18248"/>
    </ligandPart>
</feature>
<keyword evidence="10 13" id="KW-0503">Monooxygenase</keyword>
<keyword evidence="9 12" id="KW-0408">Iron</keyword>
<evidence type="ECO:0000256" key="12">
    <source>
        <dbReference type="PIRSR" id="PIRSR602402-1"/>
    </source>
</evidence>
<dbReference type="PRINTS" id="PR00385">
    <property type="entry name" value="P450"/>
</dbReference>
<feature type="transmembrane region" description="Helical" evidence="14">
    <location>
        <begin position="284"/>
        <end position="310"/>
    </location>
</feature>
<keyword evidence="7 14" id="KW-1133">Transmembrane helix</keyword>
<accession>A0A8J5LE31</accession>
<dbReference type="Pfam" id="PF00067">
    <property type="entry name" value="p450"/>
    <property type="match status" value="1"/>
</dbReference>
<dbReference type="InterPro" id="IPR050665">
    <property type="entry name" value="Cytochrome_P450_Monooxygen"/>
</dbReference>
<dbReference type="SUPFAM" id="SSF48264">
    <property type="entry name" value="Cytochrome P450"/>
    <property type="match status" value="1"/>
</dbReference>
<evidence type="ECO:0000256" key="6">
    <source>
        <dbReference type="ARBA" id="ARBA00022723"/>
    </source>
</evidence>
<evidence type="ECO:0000313" key="15">
    <source>
        <dbReference type="EMBL" id="KAG6514876.1"/>
    </source>
</evidence>
<dbReference type="InterPro" id="IPR036396">
    <property type="entry name" value="Cyt_P450_sf"/>
</dbReference>
<dbReference type="GO" id="GO:0006629">
    <property type="term" value="P:lipid metabolic process"/>
    <property type="evidence" value="ECO:0007669"/>
    <property type="project" value="UniProtKB-ARBA"/>
</dbReference>
<evidence type="ECO:0000256" key="8">
    <source>
        <dbReference type="ARBA" id="ARBA00023002"/>
    </source>
</evidence>
<gene>
    <name evidence="15" type="ORF">ZIOFF_025251</name>
</gene>
<sequence>MPSQSRGVSVVDPFKLGVLGNRPGRPGLWAGAASGAASIYPGRSLLTAAAHMAWLVFYGGLAALLLAAAWTVRTLNWALWQPRRLERILRSQGLKGSSYRPIRGDVKDIVKHNEEAWSKPMPSLSHAIFPRVTSFLSRAVETHGKENKVTFHWMGSVPRVLIADPDQAREILANKTGEIGRGKINYMIGYLLRGVLSHDGEKWAKHRKILNPAFHIEKLKRMLPAFSSCWDELVDRWEKMAETGKEVDIWVDLQSFTGDVISRTAFGSNFEEGRKIFQLHDEQSLIVIGSLIMDLLIVNSLPFVYIYIIYRYLPTRTNTRVEAIDKEVRDILLRIIRKREESMKSSDAKSDDLLGLLLESNLQHGREQGNAGLTTDEVVEECKLFYLAGQETTALLLTWTMVVLSMHQDWQERARQEVLRVFGKEKPTYDGLSHLKTVTMILYEVLRLYPPTLGFQRRVLKSVKIGGVVYPPGVMLLLSVIRMHHDPDYWGKDVEEFKPERFAEGVYKASKKNAFFPFGGGHRVCIGQNFSLLEVKLTLCSILQRFSFELSPAYIHAPHIVLALKPQHGAPIRLRRL</sequence>
<evidence type="ECO:0000256" key="10">
    <source>
        <dbReference type="ARBA" id="ARBA00023033"/>
    </source>
</evidence>
<dbReference type="Gene3D" id="1.10.630.10">
    <property type="entry name" value="Cytochrome P450"/>
    <property type="match status" value="1"/>
</dbReference>
<comment type="subcellular location">
    <subcellularLocation>
        <location evidence="2">Membrane</location>
    </subcellularLocation>
</comment>
<reference evidence="15 16" key="1">
    <citation type="submission" date="2020-08" db="EMBL/GenBank/DDBJ databases">
        <title>Plant Genome Project.</title>
        <authorList>
            <person name="Zhang R.-G."/>
        </authorList>
    </citation>
    <scope>NUCLEOTIDE SEQUENCE [LARGE SCALE GENOMIC DNA]</scope>
    <source>
        <tissue evidence="15">Rhizome</tissue>
    </source>
</reference>
<keyword evidence="4 12" id="KW-0349">Heme</keyword>
<dbReference type="PANTHER" id="PTHR24282">
    <property type="entry name" value="CYTOCHROME P450 FAMILY MEMBER"/>
    <property type="match status" value="1"/>
</dbReference>
<comment type="caution">
    <text evidence="15">The sequence shown here is derived from an EMBL/GenBank/DDBJ whole genome shotgun (WGS) entry which is preliminary data.</text>
</comment>
<dbReference type="GO" id="GO:0020037">
    <property type="term" value="F:heme binding"/>
    <property type="evidence" value="ECO:0007669"/>
    <property type="project" value="InterPro"/>
</dbReference>
<dbReference type="GO" id="GO:0016705">
    <property type="term" value="F:oxidoreductase activity, acting on paired donors, with incorporation or reduction of molecular oxygen"/>
    <property type="evidence" value="ECO:0007669"/>
    <property type="project" value="InterPro"/>
</dbReference>
<dbReference type="GO" id="GO:0016020">
    <property type="term" value="C:membrane"/>
    <property type="evidence" value="ECO:0007669"/>
    <property type="project" value="UniProtKB-SubCell"/>
</dbReference>
<dbReference type="InterPro" id="IPR002402">
    <property type="entry name" value="Cyt_P450_E_grp-II"/>
</dbReference>
<dbReference type="InterPro" id="IPR017972">
    <property type="entry name" value="Cyt_P450_CS"/>
</dbReference>
<dbReference type="PRINTS" id="PR00464">
    <property type="entry name" value="EP450II"/>
</dbReference>
<evidence type="ECO:0000256" key="3">
    <source>
        <dbReference type="ARBA" id="ARBA00010617"/>
    </source>
</evidence>
<dbReference type="PANTHER" id="PTHR24282:SF255">
    <property type="entry name" value="CYTOCHROME P450 72A11-RELATED"/>
    <property type="match status" value="1"/>
</dbReference>
<dbReference type="InterPro" id="IPR001128">
    <property type="entry name" value="Cyt_P450"/>
</dbReference>
<keyword evidence="5 14" id="KW-0812">Transmembrane</keyword>
<protein>
    <recommendedName>
        <fullName evidence="17">Cytochrome P450</fullName>
    </recommendedName>
</protein>
<evidence type="ECO:0000256" key="4">
    <source>
        <dbReference type="ARBA" id="ARBA00022617"/>
    </source>
</evidence>
<evidence type="ECO:0000256" key="13">
    <source>
        <dbReference type="RuleBase" id="RU000461"/>
    </source>
</evidence>
<evidence type="ECO:0000256" key="1">
    <source>
        <dbReference type="ARBA" id="ARBA00001971"/>
    </source>
</evidence>
<keyword evidence="16" id="KW-1185">Reference proteome</keyword>
<keyword evidence="8 13" id="KW-0560">Oxidoreductase</keyword>
<comment type="cofactor">
    <cofactor evidence="1 12">
        <name>heme</name>
        <dbReference type="ChEBI" id="CHEBI:30413"/>
    </cofactor>
</comment>
<evidence type="ECO:0000256" key="7">
    <source>
        <dbReference type="ARBA" id="ARBA00022989"/>
    </source>
</evidence>
<evidence type="ECO:0008006" key="17">
    <source>
        <dbReference type="Google" id="ProtNLM"/>
    </source>
</evidence>
<organism evidence="15 16">
    <name type="scientific">Zingiber officinale</name>
    <name type="common">Ginger</name>
    <name type="synonym">Amomum zingiber</name>
    <dbReference type="NCBI Taxonomy" id="94328"/>
    <lineage>
        <taxon>Eukaryota</taxon>
        <taxon>Viridiplantae</taxon>
        <taxon>Streptophyta</taxon>
        <taxon>Embryophyta</taxon>
        <taxon>Tracheophyta</taxon>
        <taxon>Spermatophyta</taxon>
        <taxon>Magnoliopsida</taxon>
        <taxon>Liliopsida</taxon>
        <taxon>Zingiberales</taxon>
        <taxon>Zingiberaceae</taxon>
        <taxon>Zingiber</taxon>
    </lineage>
</organism>
<evidence type="ECO:0000256" key="5">
    <source>
        <dbReference type="ARBA" id="ARBA00022692"/>
    </source>
</evidence>